<keyword evidence="16" id="KW-1185">Reference proteome</keyword>
<dbReference type="InterPro" id="IPR002816">
    <property type="entry name" value="TraB/PrgY/GumN_fam"/>
</dbReference>
<comment type="cofactor">
    <cofactor evidence="1">
        <name>Mn(2+)</name>
        <dbReference type="ChEBI" id="CHEBI:29035"/>
    </cofactor>
</comment>
<keyword evidence="5" id="KW-0812">Transmembrane</keyword>
<keyword evidence="4" id="KW-0645">Protease</keyword>
<dbReference type="PANTHER" id="PTHR31120:SF6">
    <property type="entry name" value="METALLOPROTEASE TIKI HOMOLOG"/>
    <property type="match status" value="1"/>
</dbReference>
<keyword evidence="9" id="KW-1133">Transmembrane helix</keyword>
<evidence type="ECO:0000256" key="9">
    <source>
        <dbReference type="ARBA" id="ARBA00022989"/>
    </source>
</evidence>
<evidence type="ECO:0000256" key="8">
    <source>
        <dbReference type="ARBA" id="ARBA00022801"/>
    </source>
</evidence>
<keyword evidence="12" id="KW-0325">Glycoprotein</keyword>
<evidence type="ECO:0000256" key="1">
    <source>
        <dbReference type="ARBA" id="ARBA00001936"/>
    </source>
</evidence>
<keyword evidence="6" id="KW-0479">Metal-binding</keyword>
<dbReference type="PANTHER" id="PTHR31120">
    <property type="entry name" value="METALLOPROTEASE TIKI"/>
    <property type="match status" value="1"/>
</dbReference>
<dbReference type="GO" id="GO:0030178">
    <property type="term" value="P:negative regulation of Wnt signaling pathway"/>
    <property type="evidence" value="ECO:0007669"/>
    <property type="project" value="InterPro"/>
</dbReference>
<keyword evidence="7 14" id="KW-0732">Signal</keyword>
<evidence type="ECO:0000256" key="4">
    <source>
        <dbReference type="ARBA" id="ARBA00022670"/>
    </source>
</evidence>
<evidence type="ECO:0000256" key="11">
    <source>
        <dbReference type="ARBA" id="ARBA00023136"/>
    </source>
</evidence>
<keyword evidence="11" id="KW-0472">Membrane</keyword>
<evidence type="ECO:0000313" key="16">
    <source>
        <dbReference type="Proteomes" id="UP000192610"/>
    </source>
</evidence>
<comment type="cofactor">
    <cofactor evidence="2">
        <name>Co(2+)</name>
        <dbReference type="ChEBI" id="CHEBI:48828"/>
    </cofactor>
</comment>
<evidence type="ECO:0000313" key="15">
    <source>
        <dbReference type="EMBL" id="OQP51321.1"/>
    </source>
</evidence>
<dbReference type="Pfam" id="PF01963">
    <property type="entry name" value="TraB_PrgY_gumN"/>
    <property type="match status" value="1"/>
</dbReference>
<evidence type="ECO:0000256" key="13">
    <source>
        <dbReference type="SAM" id="MobiDB-lite"/>
    </source>
</evidence>
<name>A0A1V9EYR2_9BACT</name>
<comment type="caution">
    <text evidence="15">The sequence shown here is derived from an EMBL/GenBank/DDBJ whole genome shotgun (WGS) entry which is preliminary data.</text>
</comment>
<dbReference type="InterPro" id="IPR040230">
    <property type="entry name" value="TIKI1/2-like"/>
</dbReference>
<dbReference type="STRING" id="354355.SAMN05660816_05659"/>
<evidence type="ECO:0000256" key="10">
    <source>
        <dbReference type="ARBA" id="ARBA00023049"/>
    </source>
</evidence>
<evidence type="ECO:0000256" key="6">
    <source>
        <dbReference type="ARBA" id="ARBA00022723"/>
    </source>
</evidence>
<dbReference type="CDD" id="cd14789">
    <property type="entry name" value="Tiki"/>
    <property type="match status" value="1"/>
</dbReference>
<feature type="region of interest" description="Disordered" evidence="13">
    <location>
        <begin position="1055"/>
        <end position="1077"/>
    </location>
</feature>
<evidence type="ECO:0000256" key="2">
    <source>
        <dbReference type="ARBA" id="ARBA00001941"/>
    </source>
</evidence>
<sequence length="1303" mass="150067">MRKPISLLPVLLLVIFLPAMAQQPAHKPKTAAPLPPHPTPVVPKPASKKYPSLLWEISGNGLKKPSYLFGTMHVSDKLAFHLGDSFYTAIKSADVVALETNPESWQDDYSQSVFFRGGNRRGGAGMANLYTANRWDWPTDHMRITTFAIDRYEEAVKAALAVEPSMINGMLYRTYGRQAEDFEEDTFLDMYIFQTGKKLGKRVSGVENFQESEKLVMEAYKAMLRDQNKKRRSYDYEGMMTNPKKVEDAYRKGDLDLLDSLESLTVFSDAFQEKFLYKRNEIQANSIDSIIQKMALFVGVGAAHLPGKRGVIELLRQKGYTMRPVRMDDRNSLQKETVDKIRINTPFTTQTCDDGFYTVSIPGKKFYRFTDWNGLDVVQYADMVNGAYYMVTRIKTNSLSWGHGSEQVLKKIDSLLYENIPGKIIKKTPITKNGYRGLDVINRTRRGDNQHYQIFVTPFEIILFKMSGNGEYVVSGNEAQDFFGSIHLKEYTAAAWQTWQPPTGGFSIQMPHTPALLKDNSFGTDRLEYAAWEAATGNSYLIMKANLHNYSFIEEDSFELNLMDESYGYSDFIDKQLSHHFTMVNGYPALESKFKHKDGSFSSVKYVIQGPVYYAVIACYKTDNPNTQRFLQSFSITPYIYPAPVPRTDTTLNITVTSPVYTEPDKKNESAGMEELLQLTNGTADDDPDDYNLPAFGTRLIGNDTIGEKILVMHFKAPPYAYKKDSTNLWKNAAVASWFNDSTFIIKQNKTYRLPNGMQCRDIQLTDTNSSRLIIAKLFYNNGHFFGISTLTDTLTKQSALLSNFFNSFKPVDTLKGESLFTKKTDRFMKDLFSKDSLAVKRARKSIYQIGFDSTDVPLIKKAIDSLNWKMKDYLVLKRYFIENLGRLKDSSITAYLKKLYWKVKDTADWQSAILNALLNQRTKTSFIAFKDLVLQEPPIMDDDYSSTRTPRGNPAYADFTTVSRPNNRSTYYGRWSPLFDTLSLTRELFPDLLQLMNIDDYEEDVMNLLETMVDSGYLKAADYETSFPKIYLEAKQLLKKQLAKENKAKMEMAIRKESPTASPYANDEDDDNITSDAGNAELDQYAILLLPFYNRNPGVKSFFEQLQTTQDRRLRYNTFIRLLRNNYKMPDSLFTLYAKEDLYRSEMYTDLETLNMLDKFPKQYKTQLEIARSLVAKPLDNYDKLDTMIYLDKLPVAYENKKGYVYFFKYKRMRDDITWNVATVGMQPEKPDAIDIKNDDFTSVEEDRKLDNDKPVKEQLEKMLKEMLYARRGSASVFYDARSYSLYRNYLSEMVKSQRYRD</sequence>
<dbReference type="EMBL" id="LVXG01000011">
    <property type="protein sequence ID" value="OQP51321.1"/>
    <property type="molecule type" value="Genomic_DNA"/>
</dbReference>
<dbReference type="GO" id="GO:0016020">
    <property type="term" value="C:membrane"/>
    <property type="evidence" value="ECO:0007669"/>
    <property type="project" value="UniProtKB-SubCell"/>
</dbReference>
<dbReference type="GO" id="GO:0004222">
    <property type="term" value="F:metalloendopeptidase activity"/>
    <property type="evidence" value="ECO:0007669"/>
    <property type="project" value="TreeGrafter"/>
</dbReference>
<comment type="subcellular location">
    <subcellularLocation>
        <location evidence="3">Membrane</location>
        <topology evidence="3">Single-pass type I membrane protein</topology>
    </subcellularLocation>
</comment>
<dbReference type="OrthoDB" id="9798714at2"/>
<protein>
    <recommendedName>
        <fullName evidence="17">TraB/GumN family protein</fullName>
    </recommendedName>
</protein>
<feature type="chain" id="PRO_5012528852" description="TraB/GumN family protein" evidence="14">
    <location>
        <begin position="22"/>
        <end position="1303"/>
    </location>
</feature>
<keyword evidence="8" id="KW-0378">Hydrolase</keyword>
<reference evidence="16" key="1">
    <citation type="submission" date="2016-04" db="EMBL/GenBank/DDBJ databases">
        <authorList>
            <person name="Chen L."/>
            <person name="Zhuang W."/>
            <person name="Wang G."/>
        </authorList>
    </citation>
    <scope>NUCLEOTIDE SEQUENCE [LARGE SCALE GENOMIC DNA]</scope>
    <source>
        <strain evidence="16">17621</strain>
    </source>
</reference>
<evidence type="ECO:0000256" key="3">
    <source>
        <dbReference type="ARBA" id="ARBA00004479"/>
    </source>
</evidence>
<evidence type="ECO:0000256" key="12">
    <source>
        <dbReference type="ARBA" id="ARBA00023180"/>
    </source>
</evidence>
<dbReference type="Proteomes" id="UP000192610">
    <property type="component" value="Unassembled WGS sequence"/>
</dbReference>
<evidence type="ECO:0000256" key="7">
    <source>
        <dbReference type="ARBA" id="ARBA00022729"/>
    </source>
</evidence>
<feature type="signal peptide" evidence="14">
    <location>
        <begin position="1"/>
        <end position="21"/>
    </location>
</feature>
<evidence type="ECO:0008006" key="17">
    <source>
        <dbReference type="Google" id="ProtNLM"/>
    </source>
</evidence>
<keyword evidence="10" id="KW-0482">Metalloprotease</keyword>
<organism evidence="15 16">
    <name type="scientific">Niastella yeongjuensis</name>
    <dbReference type="NCBI Taxonomy" id="354355"/>
    <lineage>
        <taxon>Bacteria</taxon>
        <taxon>Pseudomonadati</taxon>
        <taxon>Bacteroidota</taxon>
        <taxon>Chitinophagia</taxon>
        <taxon>Chitinophagales</taxon>
        <taxon>Chitinophagaceae</taxon>
        <taxon>Niastella</taxon>
    </lineage>
</organism>
<accession>A0A1V9EYR2</accession>
<gene>
    <name evidence="15" type="ORF">A4H97_27475</name>
</gene>
<evidence type="ECO:0000256" key="14">
    <source>
        <dbReference type="SAM" id="SignalP"/>
    </source>
</evidence>
<evidence type="ECO:0000256" key="5">
    <source>
        <dbReference type="ARBA" id="ARBA00022692"/>
    </source>
</evidence>
<dbReference type="GO" id="GO:0006508">
    <property type="term" value="P:proteolysis"/>
    <property type="evidence" value="ECO:0007669"/>
    <property type="project" value="UniProtKB-KW"/>
</dbReference>
<dbReference type="GO" id="GO:0046872">
    <property type="term" value="F:metal ion binding"/>
    <property type="evidence" value="ECO:0007669"/>
    <property type="project" value="UniProtKB-KW"/>
</dbReference>
<dbReference type="RefSeq" id="WP_081198542.1">
    <property type="nucleotide sequence ID" value="NZ_FOCZ01000014.1"/>
</dbReference>
<proteinExistence type="predicted"/>